<dbReference type="OrthoDB" id="10292415at2759"/>
<evidence type="ECO:0000313" key="2">
    <source>
        <dbReference type="Proteomes" id="UP000237000"/>
    </source>
</evidence>
<dbReference type="AlphaFoldDB" id="A0A2P5FU33"/>
<dbReference type="EMBL" id="JXTC01000009">
    <property type="protein sequence ID" value="POO01279.1"/>
    <property type="molecule type" value="Genomic_DNA"/>
</dbReference>
<dbReference type="Proteomes" id="UP000237000">
    <property type="component" value="Unassembled WGS sequence"/>
</dbReference>
<evidence type="ECO:0008006" key="3">
    <source>
        <dbReference type="Google" id="ProtNLM"/>
    </source>
</evidence>
<dbReference type="InParanoid" id="A0A2P5FU33"/>
<evidence type="ECO:0000313" key="1">
    <source>
        <dbReference type="EMBL" id="POO01279.1"/>
    </source>
</evidence>
<accession>A0A2P5FU33</accession>
<keyword evidence="2" id="KW-1185">Reference proteome</keyword>
<reference evidence="2" key="1">
    <citation type="submission" date="2016-06" db="EMBL/GenBank/DDBJ databases">
        <title>Parallel loss of symbiosis genes in relatives of nitrogen-fixing non-legume Parasponia.</title>
        <authorList>
            <person name="Van Velzen R."/>
            <person name="Holmer R."/>
            <person name="Bu F."/>
            <person name="Rutten L."/>
            <person name="Van Zeijl A."/>
            <person name="Liu W."/>
            <person name="Santuari L."/>
            <person name="Cao Q."/>
            <person name="Sharma T."/>
            <person name="Shen D."/>
            <person name="Roswanjaya Y."/>
            <person name="Wardhani T."/>
            <person name="Kalhor M.S."/>
            <person name="Jansen J."/>
            <person name="Van den Hoogen J."/>
            <person name="Gungor B."/>
            <person name="Hartog M."/>
            <person name="Hontelez J."/>
            <person name="Verver J."/>
            <person name="Yang W.-C."/>
            <person name="Schijlen E."/>
            <person name="Repin R."/>
            <person name="Schilthuizen M."/>
            <person name="Schranz E."/>
            <person name="Heidstra R."/>
            <person name="Miyata K."/>
            <person name="Fedorova E."/>
            <person name="Kohlen W."/>
            <person name="Bisseling T."/>
            <person name="Smit S."/>
            <person name="Geurts R."/>
        </authorList>
    </citation>
    <scope>NUCLEOTIDE SEQUENCE [LARGE SCALE GENOMIC DNA]</scope>
    <source>
        <strain evidence="2">cv. RG33-2</strain>
    </source>
</reference>
<proteinExistence type="predicted"/>
<name>A0A2P5FU33_TREOI</name>
<protein>
    <recommendedName>
        <fullName evidence="3">Reverse transcriptase zinc-binding domain-containing protein</fullName>
    </recommendedName>
</protein>
<sequence>MAQLACELVQTKSPQLALSPSWCVMCKKGCETLDHLLLHCSVAGSY</sequence>
<gene>
    <name evidence="1" type="ORF">TorRG33x02_030330</name>
</gene>
<comment type="caution">
    <text evidence="1">The sequence shown here is derived from an EMBL/GenBank/DDBJ whole genome shotgun (WGS) entry which is preliminary data.</text>
</comment>
<organism evidence="1 2">
    <name type="scientific">Trema orientale</name>
    <name type="common">Charcoal tree</name>
    <name type="synonym">Celtis orientalis</name>
    <dbReference type="NCBI Taxonomy" id="63057"/>
    <lineage>
        <taxon>Eukaryota</taxon>
        <taxon>Viridiplantae</taxon>
        <taxon>Streptophyta</taxon>
        <taxon>Embryophyta</taxon>
        <taxon>Tracheophyta</taxon>
        <taxon>Spermatophyta</taxon>
        <taxon>Magnoliopsida</taxon>
        <taxon>eudicotyledons</taxon>
        <taxon>Gunneridae</taxon>
        <taxon>Pentapetalae</taxon>
        <taxon>rosids</taxon>
        <taxon>fabids</taxon>
        <taxon>Rosales</taxon>
        <taxon>Cannabaceae</taxon>
        <taxon>Trema</taxon>
    </lineage>
</organism>